<sequence>MNYQRVGLIGAGVIGQAIFDAIVTQNLAAVDYVLVDEHFAPPADATRLREHLTTDIRRALTAPTDLVIEAAHPDVVARLGADLLAKGDLCAFSVSALADAAVETAVRRAAEDAGTHLLVPHGAVLALDGLSDGRDAIDQVIVTTTKNGANLGADPSARGVLFEGSTRDACARFPRNVNVHAAFAIAGIGFDRTRSIVVADPDTRQMRHRIQVFGQGFEWDISVRSTALGGVSGAYTPRSAVGSIQRIFGFHPVAAC</sequence>
<dbReference type="Gene3D" id="3.30.360.10">
    <property type="entry name" value="Dihydrodipicolinate Reductase, domain 2"/>
    <property type="match status" value="1"/>
</dbReference>
<organism evidence="4 5">
    <name type="scientific">Bosea vestrisii</name>
    <dbReference type="NCBI Taxonomy" id="151416"/>
    <lineage>
        <taxon>Bacteria</taxon>
        <taxon>Pseudomonadati</taxon>
        <taxon>Pseudomonadota</taxon>
        <taxon>Alphaproteobacteria</taxon>
        <taxon>Hyphomicrobiales</taxon>
        <taxon>Boseaceae</taxon>
        <taxon>Bosea</taxon>
    </lineage>
</organism>
<dbReference type="Pfam" id="PF01958">
    <property type="entry name" value="Asp_DH_C"/>
    <property type="match status" value="1"/>
</dbReference>
<dbReference type="Gene3D" id="3.40.50.720">
    <property type="entry name" value="NAD(P)-binding Rossmann-like Domain"/>
    <property type="match status" value="1"/>
</dbReference>
<gene>
    <name evidence="4" type="ORF">ACFPPC_19530</name>
</gene>
<dbReference type="RefSeq" id="WP_377010387.1">
    <property type="nucleotide sequence ID" value="NZ_JBHSLV010000033.1"/>
</dbReference>
<feature type="domain" description="Aspartate dehydrogenase" evidence="2">
    <location>
        <begin position="157"/>
        <end position="228"/>
    </location>
</feature>
<comment type="caution">
    <text evidence="4">The sequence shown here is derived from an EMBL/GenBank/DDBJ whole genome shotgun (WGS) entry which is preliminary data.</text>
</comment>
<proteinExistence type="inferred from homology"/>
<reference evidence="5" key="1">
    <citation type="journal article" date="2019" name="Int. J. Syst. Evol. Microbiol.">
        <title>The Global Catalogue of Microorganisms (GCM) 10K type strain sequencing project: providing services to taxonomists for standard genome sequencing and annotation.</title>
        <authorList>
            <consortium name="The Broad Institute Genomics Platform"/>
            <consortium name="The Broad Institute Genome Sequencing Center for Infectious Disease"/>
            <person name="Wu L."/>
            <person name="Ma J."/>
        </authorList>
    </citation>
    <scope>NUCLEOTIDE SEQUENCE [LARGE SCALE GENOMIC DNA]</scope>
    <source>
        <strain evidence="5">CGMCC 1.16326</strain>
    </source>
</reference>
<dbReference type="PANTHER" id="PTHR31873">
    <property type="entry name" value="L-ASPARTATE DEHYDROGENASE-RELATED"/>
    <property type="match status" value="1"/>
</dbReference>
<evidence type="ECO:0000259" key="2">
    <source>
        <dbReference type="Pfam" id="PF01958"/>
    </source>
</evidence>
<feature type="domain" description="Aspartate/homoserine dehydrogenase NAD-binding" evidence="3">
    <location>
        <begin position="10"/>
        <end position="120"/>
    </location>
</feature>
<dbReference type="InterPro" id="IPR005106">
    <property type="entry name" value="Asp/hSer_DH_NAD-bd"/>
</dbReference>
<dbReference type="Proteomes" id="UP001596104">
    <property type="component" value="Unassembled WGS sequence"/>
</dbReference>
<evidence type="ECO:0000256" key="1">
    <source>
        <dbReference type="ARBA" id="ARBA00008331"/>
    </source>
</evidence>
<protein>
    <submittedName>
        <fullName evidence="4">Aspartate dehydrogenase domain-containing protein</fullName>
    </submittedName>
</protein>
<dbReference type="Pfam" id="PF03447">
    <property type="entry name" value="NAD_binding_3"/>
    <property type="match status" value="1"/>
</dbReference>
<dbReference type="InterPro" id="IPR036291">
    <property type="entry name" value="NAD(P)-bd_dom_sf"/>
</dbReference>
<evidence type="ECO:0000313" key="5">
    <source>
        <dbReference type="Proteomes" id="UP001596104"/>
    </source>
</evidence>
<dbReference type="SUPFAM" id="SSF51735">
    <property type="entry name" value="NAD(P)-binding Rossmann-fold domains"/>
    <property type="match status" value="1"/>
</dbReference>
<keyword evidence="5" id="KW-1185">Reference proteome</keyword>
<dbReference type="EMBL" id="JBHSLV010000033">
    <property type="protein sequence ID" value="MFC5394833.1"/>
    <property type="molecule type" value="Genomic_DNA"/>
</dbReference>
<accession>A0ABW0HC92</accession>
<comment type="similarity">
    <text evidence="1">Belongs to the L-aspartate dehydrogenase family.</text>
</comment>
<evidence type="ECO:0000259" key="3">
    <source>
        <dbReference type="Pfam" id="PF03447"/>
    </source>
</evidence>
<evidence type="ECO:0000313" key="4">
    <source>
        <dbReference type="EMBL" id="MFC5394833.1"/>
    </source>
</evidence>
<dbReference type="SUPFAM" id="SSF55347">
    <property type="entry name" value="Glyceraldehyde-3-phosphate dehydrogenase-like, C-terminal domain"/>
    <property type="match status" value="1"/>
</dbReference>
<dbReference type="InterPro" id="IPR002811">
    <property type="entry name" value="Asp_DH"/>
</dbReference>
<name>A0ABW0HC92_9HYPH</name>
<dbReference type="PANTHER" id="PTHR31873:SF6">
    <property type="entry name" value="ASPARTATE DEHYDROGENASE DOMAIN-CONTAINING PROTEIN"/>
    <property type="match status" value="1"/>
</dbReference>